<proteinExistence type="predicted"/>
<keyword evidence="3" id="KW-0418">Kinase</keyword>
<dbReference type="Gene3D" id="3.30.565.10">
    <property type="entry name" value="Histidine kinase-like ATPase, C-terminal domain"/>
    <property type="match status" value="1"/>
</dbReference>
<feature type="transmembrane region" description="Helical" evidence="1">
    <location>
        <begin position="126"/>
        <end position="146"/>
    </location>
</feature>
<keyword evidence="1" id="KW-0812">Transmembrane</keyword>
<protein>
    <submittedName>
        <fullName evidence="3">Histidine kinase</fullName>
    </submittedName>
</protein>
<name>A0ABU5QMM6_9BACT</name>
<feature type="transmembrane region" description="Helical" evidence="1">
    <location>
        <begin position="84"/>
        <end position="106"/>
    </location>
</feature>
<reference evidence="3 4" key="1">
    <citation type="submission" date="2023-12" db="EMBL/GenBank/DDBJ databases">
        <title>Novel species of the genus Arcicella isolated from rivers.</title>
        <authorList>
            <person name="Lu H."/>
        </authorList>
    </citation>
    <scope>NUCLEOTIDE SEQUENCE [LARGE SCALE GENOMIC DNA]</scope>
    <source>
        <strain evidence="3 4">LMG 21963</strain>
    </source>
</reference>
<feature type="transmembrane region" description="Helical" evidence="1">
    <location>
        <begin position="56"/>
        <end position="78"/>
    </location>
</feature>
<keyword evidence="1" id="KW-1133">Transmembrane helix</keyword>
<organism evidence="3 4">
    <name type="scientific">Arcicella aquatica</name>
    <dbReference type="NCBI Taxonomy" id="217141"/>
    <lineage>
        <taxon>Bacteria</taxon>
        <taxon>Pseudomonadati</taxon>
        <taxon>Bacteroidota</taxon>
        <taxon>Cytophagia</taxon>
        <taxon>Cytophagales</taxon>
        <taxon>Flectobacillaceae</taxon>
        <taxon>Arcicella</taxon>
    </lineage>
</organism>
<dbReference type="GO" id="GO:0016301">
    <property type="term" value="F:kinase activity"/>
    <property type="evidence" value="ECO:0007669"/>
    <property type="project" value="UniProtKB-KW"/>
</dbReference>
<comment type="caution">
    <text evidence="3">The sequence shown here is derived from an EMBL/GenBank/DDBJ whole genome shotgun (WGS) entry which is preliminary data.</text>
</comment>
<dbReference type="InterPro" id="IPR036890">
    <property type="entry name" value="HATPase_C_sf"/>
</dbReference>
<dbReference type="Proteomes" id="UP001304671">
    <property type="component" value="Unassembled WGS sequence"/>
</dbReference>
<evidence type="ECO:0000313" key="4">
    <source>
        <dbReference type="Proteomes" id="UP001304671"/>
    </source>
</evidence>
<dbReference type="EMBL" id="JAYFUL010000011">
    <property type="protein sequence ID" value="MEA5257959.1"/>
    <property type="molecule type" value="Genomic_DNA"/>
</dbReference>
<gene>
    <name evidence="3" type="ORF">VB264_09185</name>
</gene>
<keyword evidence="1" id="KW-0472">Membrane</keyword>
<dbReference type="SUPFAM" id="SSF55874">
    <property type="entry name" value="ATPase domain of HSP90 chaperone/DNA topoisomerase II/histidine kinase"/>
    <property type="match status" value="1"/>
</dbReference>
<feature type="transmembrane region" description="Helical" evidence="1">
    <location>
        <begin position="22"/>
        <end position="44"/>
    </location>
</feature>
<dbReference type="PANTHER" id="PTHR34220">
    <property type="entry name" value="SENSOR HISTIDINE KINASE YPDA"/>
    <property type="match status" value="1"/>
</dbReference>
<dbReference type="Pfam" id="PF06580">
    <property type="entry name" value="His_kinase"/>
    <property type="match status" value="1"/>
</dbReference>
<evidence type="ECO:0000313" key="3">
    <source>
        <dbReference type="EMBL" id="MEA5257959.1"/>
    </source>
</evidence>
<dbReference type="InterPro" id="IPR010559">
    <property type="entry name" value="Sig_transdc_His_kin_internal"/>
</dbReference>
<dbReference type="InterPro" id="IPR050640">
    <property type="entry name" value="Bact_2-comp_sensor_kinase"/>
</dbReference>
<dbReference type="RefSeq" id="WP_323248699.1">
    <property type="nucleotide sequence ID" value="NZ_JAYFUL010000011.1"/>
</dbReference>
<keyword evidence="4" id="KW-1185">Reference proteome</keyword>
<accession>A0ABU5QMM6</accession>
<sequence length="370" mass="43068">MNKSFLDNAKIYFSLYSPSARIWTHVIFWVVTALILSSFGFNLAGWEYPKAALVHTVFLVVKSMFAYYIIAYLLLPLVMKGNRWVLFLIGIGIMFFLDSVISYYMFETVSNNFETSLYYKRYANMINEGGLMGSILFSKLFFIHIYNETLPILPPLIVKFVKIIIASRNKTISLQRDNLNLELNFLKSQVNPHFLFNVLNSIYSLIVEKDETAANIIVRLSGLMRYTLYETESEKVSLKREVEFIQQYTELERIRFQSRVNITLTMDDDFGNYQVPPLIFISFVENAFKHGVSNTGKASWVKIDFRMKKTTVILSVENSKPAHIMHEEVQGGIGLFNVKKRLELLYPDKYKLLIENKKQTFFVELQLELV</sequence>
<dbReference type="PANTHER" id="PTHR34220:SF7">
    <property type="entry name" value="SENSOR HISTIDINE KINASE YPDA"/>
    <property type="match status" value="1"/>
</dbReference>
<evidence type="ECO:0000259" key="2">
    <source>
        <dbReference type="Pfam" id="PF06580"/>
    </source>
</evidence>
<evidence type="ECO:0000256" key="1">
    <source>
        <dbReference type="SAM" id="Phobius"/>
    </source>
</evidence>
<feature type="domain" description="Signal transduction histidine kinase internal region" evidence="2">
    <location>
        <begin position="182"/>
        <end position="259"/>
    </location>
</feature>
<keyword evidence="3" id="KW-0808">Transferase</keyword>